<dbReference type="EMBL" id="BMFR01000006">
    <property type="protein sequence ID" value="GGG74836.1"/>
    <property type="molecule type" value="Genomic_DNA"/>
</dbReference>
<dbReference type="Proteomes" id="UP000622860">
    <property type="component" value="Unassembled WGS sequence"/>
</dbReference>
<evidence type="ECO:0000313" key="2">
    <source>
        <dbReference type="Proteomes" id="UP000622860"/>
    </source>
</evidence>
<dbReference type="PANTHER" id="PTHR34352:SF1">
    <property type="entry name" value="PROTEIN YHFA"/>
    <property type="match status" value="1"/>
</dbReference>
<dbReference type="InterPro" id="IPR003718">
    <property type="entry name" value="OsmC/Ohr_fam"/>
</dbReference>
<dbReference type="PANTHER" id="PTHR34352">
    <property type="entry name" value="PROTEIN YHFA"/>
    <property type="match status" value="1"/>
</dbReference>
<accession>A0A917HCT9</accession>
<dbReference type="AlphaFoldDB" id="A0A917HCT9"/>
<comment type="caution">
    <text evidence="1">The sequence shown here is derived from an EMBL/GenBank/DDBJ whole genome shotgun (WGS) entry which is preliminary data.</text>
</comment>
<organism evidence="1 2">
    <name type="scientific">Virgibacillus oceani</name>
    <dbReference type="NCBI Taxonomy" id="1479511"/>
    <lineage>
        <taxon>Bacteria</taxon>
        <taxon>Bacillati</taxon>
        <taxon>Bacillota</taxon>
        <taxon>Bacilli</taxon>
        <taxon>Bacillales</taxon>
        <taxon>Bacillaceae</taxon>
        <taxon>Virgibacillus</taxon>
    </lineage>
</organism>
<name>A0A917HCT9_9BACI</name>
<reference evidence="1" key="1">
    <citation type="journal article" date="2014" name="Int. J. Syst. Evol. Microbiol.">
        <title>Complete genome sequence of Corynebacterium casei LMG S-19264T (=DSM 44701T), isolated from a smear-ripened cheese.</title>
        <authorList>
            <consortium name="US DOE Joint Genome Institute (JGI-PGF)"/>
            <person name="Walter F."/>
            <person name="Albersmeier A."/>
            <person name="Kalinowski J."/>
            <person name="Ruckert C."/>
        </authorList>
    </citation>
    <scope>NUCLEOTIDE SEQUENCE</scope>
    <source>
        <strain evidence="1">CGMCC 1.12754</strain>
    </source>
</reference>
<keyword evidence="2" id="KW-1185">Reference proteome</keyword>
<gene>
    <name evidence="1" type="ORF">GCM10011398_19500</name>
</gene>
<sequence length="130" mass="15107">MEFYLKENGMRIDLDYGTLSISGNEEYGFRPYQLMAASIAGCSGSVFRKILEKQRTEIEDLIISAEVERNPEEASRIERISLHYTIKGYHLNPDRLYKNLALSRKNCSMIRSVEDSIKIEESLEYMELSR</sequence>
<dbReference type="InterPro" id="IPR015946">
    <property type="entry name" value="KH_dom-like_a/b"/>
</dbReference>
<dbReference type="InterPro" id="IPR036102">
    <property type="entry name" value="OsmC/Ohrsf"/>
</dbReference>
<dbReference type="Pfam" id="PF02566">
    <property type="entry name" value="OsmC"/>
    <property type="match status" value="1"/>
</dbReference>
<evidence type="ECO:0000313" key="1">
    <source>
        <dbReference type="EMBL" id="GGG74836.1"/>
    </source>
</evidence>
<dbReference type="RefSeq" id="WP_188455198.1">
    <property type="nucleotide sequence ID" value="NZ_BMFR01000006.1"/>
</dbReference>
<reference evidence="1" key="2">
    <citation type="submission" date="2020-09" db="EMBL/GenBank/DDBJ databases">
        <authorList>
            <person name="Sun Q."/>
            <person name="Zhou Y."/>
        </authorList>
    </citation>
    <scope>NUCLEOTIDE SEQUENCE</scope>
    <source>
        <strain evidence="1">CGMCC 1.12754</strain>
    </source>
</reference>
<dbReference type="SUPFAM" id="SSF82784">
    <property type="entry name" value="OsmC-like"/>
    <property type="match status" value="1"/>
</dbReference>
<protein>
    <submittedName>
        <fullName evidence="1">Osmotically inducible protein C</fullName>
    </submittedName>
</protein>
<proteinExistence type="predicted"/>
<dbReference type="Gene3D" id="3.30.300.20">
    <property type="match status" value="1"/>
</dbReference>